<comment type="pathway">
    <text evidence="10">Amino-acid degradation; L-alanine degradation via transaminase pathway; pyruvate from L-alanine: step 1/1.</text>
</comment>
<evidence type="ECO:0000256" key="18">
    <source>
        <dbReference type="ARBA" id="ARBA00080230"/>
    </source>
</evidence>
<dbReference type="EMBL" id="AFYH01076695">
    <property type="status" value="NOT_ANNOTATED_CDS"/>
    <property type="molecule type" value="Genomic_DNA"/>
</dbReference>
<evidence type="ECO:0000256" key="13">
    <source>
        <dbReference type="ARBA" id="ARBA00047412"/>
    </source>
</evidence>
<dbReference type="InterPro" id="IPR015424">
    <property type="entry name" value="PyrdxlP-dep_Trfase"/>
</dbReference>
<dbReference type="Ensembl" id="ENSLACT00000002182.1">
    <property type="protein sequence ID" value="ENSLACP00000002165.1"/>
    <property type="gene ID" value="ENSLACG00000001935.1"/>
</dbReference>
<dbReference type="eggNOG" id="KOG0258">
    <property type="taxonomic scope" value="Eukaryota"/>
</dbReference>
<organism evidence="23 24">
    <name type="scientific">Latimeria chalumnae</name>
    <name type="common">Coelacanth</name>
    <dbReference type="NCBI Taxonomy" id="7897"/>
    <lineage>
        <taxon>Eukaryota</taxon>
        <taxon>Metazoa</taxon>
        <taxon>Chordata</taxon>
        <taxon>Craniata</taxon>
        <taxon>Vertebrata</taxon>
        <taxon>Euteleostomi</taxon>
        <taxon>Coelacanthiformes</taxon>
        <taxon>Coelacanthidae</taxon>
        <taxon>Latimeria</taxon>
    </lineage>
</organism>
<evidence type="ECO:0000256" key="6">
    <source>
        <dbReference type="ARBA" id="ARBA00022576"/>
    </source>
</evidence>
<dbReference type="InterPro" id="IPR045088">
    <property type="entry name" value="ALAT1/2-like"/>
</dbReference>
<evidence type="ECO:0000259" key="22">
    <source>
        <dbReference type="Pfam" id="PF00155"/>
    </source>
</evidence>
<evidence type="ECO:0000256" key="15">
    <source>
        <dbReference type="ARBA" id="ARBA00074120"/>
    </source>
</evidence>
<dbReference type="PANTHER" id="PTHR11751:SF469">
    <property type="entry name" value="ALANINE TRANSAMINASE"/>
    <property type="match status" value="1"/>
</dbReference>
<comment type="subunit">
    <text evidence="3">Homodimer.</text>
</comment>
<dbReference type="EMBL" id="AFYH01076687">
    <property type="status" value="NOT_ANNOTATED_CDS"/>
    <property type="molecule type" value="Genomic_DNA"/>
</dbReference>
<evidence type="ECO:0000256" key="17">
    <source>
        <dbReference type="ARBA" id="ARBA00076222"/>
    </source>
</evidence>
<dbReference type="OMA" id="GEGCKFH"/>
<evidence type="ECO:0000256" key="5">
    <source>
        <dbReference type="ARBA" id="ARBA00022553"/>
    </source>
</evidence>
<dbReference type="EMBL" id="AFYH01076692">
    <property type="status" value="NOT_ANNOTATED_CDS"/>
    <property type="molecule type" value="Genomic_DNA"/>
</dbReference>
<sequence>TGVLVPVPHSTLYPKVIDYFNIVQVGYKLEEENNWALNVQELRRALHQARAHCNPRVLCIINPSNPTGQVQSRKCIEDVIQFAAEERLFLLADEVYQDCVFGEGCKFHSFKKVLFEMGPEYSERVELVSLHSISEGYHGEKGFRGGYMEILNMDKTVKDCLYDLVFTNSSPPVLSQVLLGAIMDPPQPTETSYQIYMQEKTGMLKTLAENAKLTEAALNSVPGIRCNPVQAGMYCFPRIDIPPKAMEQAKVCGLEPDLFYCLRLLEETGVALFPGSVFGQRDGSYHGEVKPFKEVISCHMGDTHSLGQKPVTFLRQVIALCTYPELLKDDMFPEDAKSRARRILQECMGGSIGSYNEPAGNMYFRQSVAKYIEERDCGIPADPENILLFPGATGAVLHIFRLLISGEGPTRTGVMVPIPMYPLYNDIIILMNAVEVPYMLEEENNWALNVQELQRALRQARAHCNPRVLCIINPGNPTGAVQSQKCIEEVIRFAAEEKLFLLADEVYQDCVFGEGCKFHSFKKVLFEMGPEYSERVELVSLHSISKGYLGECGLRGGYMELVNIDPHSKQKLYTILRYFSTPLISQISLNILVDPPQLGDPSYETFIEEKQTILETLAENARLMEEVFTMIPGISCNPIQGAIYSFPRIELPDKAIEQAKSLGEDPETFYCMKLLEATGVILVPGHCFNQREEMHHFRMTVLPSPGKLKTLLNNIRKFHQEFLLEFS</sequence>
<feature type="domain" description="Aminotransferase class I/classII large" evidence="22">
    <location>
        <begin position="2"/>
        <end position="279"/>
    </location>
</feature>
<dbReference type="EMBL" id="AFYH01076694">
    <property type="status" value="NOT_ANNOTATED_CDS"/>
    <property type="molecule type" value="Genomic_DNA"/>
</dbReference>
<dbReference type="FunFam" id="3.40.640.10:FF:000236">
    <property type="entry name" value="Alanine aminotransferase 2"/>
    <property type="match status" value="1"/>
</dbReference>
<keyword evidence="4" id="KW-0963">Cytoplasm</keyword>
<comment type="catalytic activity">
    <reaction evidence="13">
        <text>L-alanine + 2-oxoglutarate = pyruvate + L-glutamate</text>
        <dbReference type="Rhea" id="RHEA:19453"/>
        <dbReference type="ChEBI" id="CHEBI:15361"/>
        <dbReference type="ChEBI" id="CHEBI:16810"/>
        <dbReference type="ChEBI" id="CHEBI:29985"/>
        <dbReference type="ChEBI" id="CHEBI:57972"/>
        <dbReference type="EC" id="2.6.1.2"/>
    </reaction>
</comment>
<dbReference type="EMBL" id="AFYH01076689">
    <property type="status" value="NOT_ANNOTATED_CDS"/>
    <property type="molecule type" value="Genomic_DNA"/>
</dbReference>
<evidence type="ECO:0000256" key="8">
    <source>
        <dbReference type="ARBA" id="ARBA00022898"/>
    </source>
</evidence>
<evidence type="ECO:0000256" key="16">
    <source>
        <dbReference type="ARBA" id="ARBA00076221"/>
    </source>
</evidence>
<keyword evidence="24" id="KW-1185">Reference proteome</keyword>
<dbReference type="FunFam" id="3.40.640.10:FF:000226">
    <property type="entry name" value="Alanine aminotransferase 2"/>
    <property type="match status" value="1"/>
</dbReference>
<dbReference type="SUPFAM" id="SSF53383">
    <property type="entry name" value="PLP-dependent transferases"/>
    <property type="match status" value="2"/>
</dbReference>
<evidence type="ECO:0000256" key="12">
    <source>
        <dbReference type="ARBA" id="ARBA00026106"/>
    </source>
</evidence>
<dbReference type="GO" id="GO:0004021">
    <property type="term" value="F:L-alanine:2-oxoglutarate aminotransferase activity"/>
    <property type="evidence" value="ECO:0007669"/>
    <property type="project" value="UniProtKB-EC"/>
</dbReference>
<dbReference type="EC" id="2.6.1.2" evidence="12"/>
<keyword evidence="6" id="KW-0032">Aminotransferase</keyword>
<dbReference type="GO" id="GO:0030170">
    <property type="term" value="F:pyridoxal phosphate binding"/>
    <property type="evidence" value="ECO:0007669"/>
    <property type="project" value="InterPro"/>
</dbReference>
<keyword evidence="9" id="KW-0007">Acetylation</keyword>
<keyword evidence="7" id="KW-0808">Transferase</keyword>
<dbReference type="EMBL" id="AFYH01076693">
    <property type="status" value="NOT_ANNOTATED_CDS"/>
    <property type="molecule type" value="Genomic_DNA"/>
</dbReference>
<comment type="function">
    <text evidence="14">Catalyzes the reversible transamination between alanine and 2-oxoglutarate to form pyruvate and glutamate. Participates in cellular nitrogen metabolism and also in liver gluconeogenesis starting with precursors transported from skeletal muscles.</text>
</comment>
<dbReference type="EMBL" id="AFYH01076688">
    <property type="status" value="NOT_ANNOTATED_CDS"/>
    <property type="molecule type" value="Genomic_DNA"/>
</dbReference>
<comment type="cofactor">
    <cofactor evidence="1">
        <name>pyridoxal 5'-phosphate</name>
        <dbReference type="ChEBI" id="CHEBI:597326"/>
    </cofactor>
</comment>
<dbReference type="InterPro" id="IPR004839">
    <property type="entry name" value="Aminotransferase_I/II_large"/>
</dbReference>
<dbReference type="Pfam" id="PF00155">
    <property type="entry name" value="Aminotran_1_2"/>
    <property type="match status" value="2"/>
</dbReference>
<dbReference type="PANTHER" id="PTHR11751">
    <property type="entry name" value="ALANINE AMINOTRANSFERASE"/>
    <property type="match status" value="1"/>
</dbReference>
<dbReference type="GO" id="GO:0005737">
    <property type="term" value="C:cytoplasm"/>
    <property type="evidence" value="ECO:0007669"/>
    <property type="project" value="UniProtKB-SubCell"/>
</dbReference>
<comment type="similarity">
    <text evidence="11">Belongs to the class-I pyridoxal-phosphate-dependent aminotransferase family. Alanine aminotransferase subfamily.</text>
</comment>
<dbReference type="EMBL" id="AFYH01076690">
    <property type="status" value="NOT_ANNOTATED_CDS"/>
    <property type="molecule type" value="Genomic_DNA"/>
</dbReference>
<dbReference type="EMBL" id="AFYH01076696">
    <property type="status" value="NOT_ANNOTATED_CDS"/>
    <property type="molecule type" value="Genomic_DNA"/>
</dbReference>
<keyword evidence="8" id="KW-0663">Pyridoxal phosphate</keyword>
<reference evidence="23" key="2">
    <citation type="submission" date="2025-08" db="UniProtKB">
        <authorList>
            <consortium name="Ensembl"/>
        </authorList>
    </citation>
    <scope>IDENTIFICATION</scope>
</reference>
<evidence type="ECO:0000256" key="2">
    <source>
        <dbReference type="ARBA" id="ARBA00004496"/>
    </source>
</evidence>
<comment type="subcellular location">
    <subcellularLocation>
        <location evidence="2">Cytoplasm</location>
    </subcellularLocation>
</comment>
<reference evidence="24" key="1">
    <citation type="submission" date="2011-08" db="EMBL/GenBank/DDBJ databases">
        <title>The draft genome of Latimeria chalumnae.</title>
        <authorList>
            <person name="Di Palma F."/>
            <person name="Alfoldi J."/>
            <person name="Johnson J."/>
            <person name="Berlin A."/>
            <person name="Gnerre S."/>
            <person name="Jaffe D."/>
            <person name="MacCallum I."/>
            <person name="Young S."/>
            <person name="Walker B.J."/>
            <person name="Lander E."/>
            <person name="Lindblad-Toh K."/>
        </authorList>
    </citation>
    <scope>NUCLEOTIDE SEQUENCE [LARGE SCALE GENOMIC DNA]</scope>
    <source>
        <strain evidence="24">Wild caught</strain>
    </source>
</reference>
<dbReference type="FunFam" id="3.90.1150.10:FF:000345">
    <property type="entry name" value="Alanine aminotransferase 2"/>
    <property type="match status" value="2"/>
</dbReference>
<protein>
    <recommendedName>
        <fullName evidence="15">Alanine aminotransferase 1</fullName>
        <ecNumber evidence="12">2.6.1.2</ecNumber>
    </recommendedName>
    <alternativeName>
        <fullName evidence="19">Glutamate pyruvate transaminase 1</fullName>
    </alternativeName>
    <alternativeName>
        <fullName evidence="18">Glutamate pyruvate transaminase 2</fullName>
    </alternativeName>
    <alternativeName>
        <fullName evidence="17">Glutamic--alanine transaminase 1</fullName>
    </alternativeName>
    <alternativeName>
        <fullName evidence="16">Glutamic--alanine transaminase 2</fullName>
    </alternativeName>
    <alternativeName>
        <fullName evidence="21">Glutamic--pyruvic transaminase 1</fullName>
    </alternativeName>
    <alternativeName>
        <fullName evidence="20">Glutamic--pyruvic transaminase 2</fullName>
    </alternativeName>
</protein>
<dbReference type="FunFam" id="1.10.287.1970:FF:000001">
    <property type="entry name" value="Alanine aminotransferase 2"/>
    <property type="match status" value="1"/>
</dbReference>
<proteinExistence type="inferred from homology"/>
<reference evidence="23" key="3">
    <citation type="submission" date="2025-09" db="UniProtKB">
        <authorList>
            <consortium name="Ensembl"/>
        </authorList>
    </citation>
    <scope>IDENTIFICATION</scope>
</reference>
<evidence type="ECO:0000256" key="11">
    <source>
        <dbReference type="ARBA" id="ARBA00025785"/>
    </source>
</evidence>
<evidence type="ECO:0000256" key="14">
    <source>
        <dbReference type="ARBA" id="ARBA00059280"/>
    </source>
</evidence>
<dbReference type="EMBL" id="AFYH01076691">
    <property type="status" value="NOT_ANNOTATED_CDS"/>
    <property type="molecule type" value="Genomic_DNA"/>
</dbReference>
<evidence type="ECO:0000256" key="7">
    <source>
        <dbReference type="ARBA" id="ARBA00022679"/>
    </source>
</evidence>
<dbReference type="HOGENOM" id="CLU_381109_0_0_1"/>
<name>H2ZXP4_LATCH</name>
<evidence type="ECO:0000256" key="9">
    <source>
        <dbReference type="ARBA" id="ARBA00022990"/>
    </source>
</evidence>
<evidence type="ECO:0000256" key="10">
    <source>
        <dbReference type="ARBA" id="ARBA00025708"/>
    </source>
</evidence>
<dbReference type="Proteomes" id="UP000008672">
    <property type="component" value="Unassembled WGS sequence"/>
</dbReference>
<keyword evidence="5" id="KW-0597">Phosphoprotein</keyword>
<evidence type="ECO:0000313" key="23">
    <source>
        <dbReference type="Ensembl" id="ENSLACP00000002165.1"/>
    </source>
</evidence>
<dbReference type="STRING" id="7897.ENSLACP00000002165"/>
<accession>H2ZXP4</accession>
<evidence type="ECO:0000256" key="4">
    <source>
        <dbReference type="ARBA" id="ARBA00022490"/>
    </source>
</evidence>
<dbReference type="InterPro" id="IPR015422">
    <property type="entry name" value="PyrdxlP-dep_Trfase_small"/>
</dbReference>
<dbReference type="Gene3D" id="3.40.640.10">
    <property type="entry name" value="Type I PLP-dependent aspartate aminotransferase-like (Major domain)"/>
    <property type="match status" value="2"/>
</dbReference>
<evidence type="ECO:0000256" key="1">
    <source>
        <dbReference type="ARBA" id="ARBA00001933"/>
    </source>
</evidence>
<evidence type="ECO:0000256" key="19">
    <source>
        <dbReference type="ARBA" id="ARBA00080231"/>
    </source>
</evidence>
<dbReference type="InParanoid" id="H2ZXP4"/>
<feature type="domain" description="Aminotransferase class I/classII large" evidence="22">
    <location>
        <begin position="333"/>
        <end position="714"/>
    </location>
</feature>
<dbReference type="GO" id="GO:0042853">
    <property type="term" value="P:L-alanine catabolic process"/>
    <property type="evidence" value="ECO:0007669"/>
    <property type="project" value="UniProtKB-UniPathway"/>
</dbReference>
<dbReference type="CDD" id="cd00609">
    <property type="entry name" value="AAT_like"/>
    <property type="match status" value="2"/>
</dbReference>
<dbReference type="Gene3D" id="1.10.287.1970">
    <property type="match status" value="1"/>
</dbReference>
<evidence type="ECO:0000256" key="21">
    <source>
        <dbReference type="ARBA" id="ARBA00082842"/>
    </source>
</evidence>
<dbReference type="UniPathway" id="UPA00528">
    <property type="reaction ID" value="UER00586"/>
</dbReference>
<dbReference type="InterPro" id="IPR015421">
    <property type="entry name" value="PyrdxlP-dep_Trfase_major"/>
</dbReference>
<dbReference type="Gene3D" id="3.90.1150.10">
    <property type="entry name" value="Aspartate Aminotransferase, domain 1"/>
    <property type="match status" value="2"/>
</dbReference>
<evidence type="ECO:0000313" key="24">
    <source>
        <dbReference type="Proteomes" id="UP000008672"/>
    </source>
</evidence>
<dbReference type="GeneTree" id="ENSGT00940000155265"/>
<dbReference type="AlphaFoldDB" id="H2ZXP4"/>
<evidence type="ECO:0000256" key="3">
    <source>
        <dbReference type="ARBA" id="ARBA00011738"/>
    </source>
</evidence>
<evidence type="ECO:0000256" key="20">
    <source>
        <dbReference type="ARBA" id="ARBA00082840"/>
    </source>
</evidence>